<dbReference type="SUPFAM" id="SSF46689">
    <property type="entry name" value="Homeodomain-like"/>
    <property type="match status" value="1"/>
</dbReference>
<name>A0A9X4KGK0_9BACL</name>
<feature type="transmembrane region" description="Helical" evidence="4">
    <location>
        <begin position="51"/>
        <end position="79"/>
    </location>
</feature>
<dbReference type="RefSeq" id="WP_277564909.1">
    <property type="nucleotide sequence ID" value="NZ_JAPDHZ010000002.1"/>
</dbReference>
<keyword evidence="4" id="KW-1133">Transmembrane helix</keyword>
<sequence length="542" mass="61708">MIIKDEAGEPFFEAHKAEGVGGSSSGGKVLTTLHSDRLGWEFESGILAGQLYAWVSVISYVWIAIGILTVLLAVVYIVYITRKNYRPIQLVMNRLQSIQLRTDAPPSKRDELAMIDNALTSLISRSMDYEKQYHENLLLQRSQLFVDLVGGHKLGGDLADKMRKLSPLPPDAPAGSYAVAVAEIDEYALFQSQYSVKDQNVLKFALMNVFQELARSEHMHGWAEWIAGDRVAVLIALPEGEEARSTEDLRSISDQCRVWVEDKLRISLRFGIGVAVGRLEEVEHSFRAATEALRHKLSHGQGTILFGAEMSNGDLSPMLPYLGTIAELVKDFRMNNEAWRDGLQDMFERFRKDRLKDDAIRSLLQTMLRMLGHELDIFSEELRSRLSGDQGEDWQRILDESRSLDELQTGIGEFLSETYRSYVVVSKTNTYRAMINEMKSYIEEHFSDPDLSLKHLSDRFQISGKYASYLFKTEFDMKFVDFLVHLRMERAEKLLLETKLPIQDIALQIGYANSITFGRVFKRTYGVAPGDYRKLKLRSSGE</sequence>
<reference evidence="6 7" key="1">
    <citation type="submission" date="2022-10" db="EMBL/GenBank/DDBJ databases">
        <title>Comparative genomic analysis of Cohnella hashimotonis sp. nov., isolated from the International Space Station.</title>
        <authorList>
            <person name="Simpson A."/>
            <person name="Venkateswaran K."/>
        </authorList>
    </citation>
    <scope>NUCLEOTIDE SEQUENCE [LARGE SCALE GENOMIC DNA]</scope>
    <source>
        <strain evidence="6 7">DSM 18997</strain>
    </source>
</reference>
<evidence type="ECO:0000256" key="4">
    <source>
        <dbReference type="SAM" id="Phobius"/>
    </source>
</evidence>
<dbReference type="InterPro" id="IPR018062">
    <property type="entry name" value="HTH_AraC-typ_CS"/>
</dbReference>
<dbReference type="EMBL" id="JAPDHZ010000002">
    <property type="protein sequence ID" value="MDG0791139.1"/>
    <property type="molecule type" value="Genomic_DNA"/>
</dbReference>
<keyword evidence="4" id="KW-0472">Membrane</keyword>
<dbReference type="InterPro" id="IPR018060">
    <property type="entry name" value="HTH_AraC"/>
</dbReference>
<accession>A0A9X4KGK0</accession>
<dbReference type="SMART" id="SM00342">
    <property type="entry name" value="HTH_ARAC"/>
    <property type="match status" value="1"/>
</dbReference>
<organism evidence="6 7">
    <name type="scientific">Cohnella ginsengisoli</name>
    <dbReference type="NCBI Taxonomy" id="425004"/>
    <lineage>
        <taxon>Bacteria</taxon>
        <taxon>Bacillati</taxon>
        <taxon>Bacillota</taxon>
        <taxon>Bacilli</taxon>
        <taxon>Bacillales</taxon>
        <taxon>Paenibacillaceae</taxon>
        <taxon>Cohnella</taxon>
    </lineage>
</organism>
<evidence type="ECO:0000256" key="2">
    <source>
        <dbReference type="ARBA" id="ARBA00023125"/>
    </source>
</evidence>
<dbReference type="PRINTS" id="PR00032">
    <property type="entry name" value="HTHARAC"/>
</dbReference>
<dbReference type="Proteomes" id="UP001153387">
    <property type="component" value="Unassembled WGS sequence"/>
</dbReference>
<keyword evidence="2" id="KW-0238">DNA-binding</keyword>
<proteinExistence type="predicted"/>
<feature type="domain" description="HTH araC/xylS-type" evidence="5">
    <location>
        <begin position="436"/>
        <end position="535"/>
    </location>
</feature>
<evidence type="ECO:0000256" key="3">
    <source>
        <dbReference type="ARBA" id="ARBA00023163"/>
    </source>
</evidence>
<evidence type="ECO:0000256" key="1">
    <source>
        <dbReference type="ARBA" id="ARBA00023015"/>
    </source>
</evidence>
<evidence type="ECO:0000259" key="5">
    <source>
        <dbReference type="PROSITE" id="PS01124"/>
    </source>
</evidence>
<evidence type="ECO:0000313" key="6">
    <source>
        <dbReference type="EMBL" id="MDG0791139.1"/>
    </source>
</evidence>
<dbReference type="PROSITE" id="PS00041">
    <property type="entry name" value="HTH_ARAC_FAMILY_1"/>
    <property type="match status" value="1"/>
</dbReference>
<dbReference type="GO" id="GO:0003700">
    <property type="term" value="F:DNA-binding transcription factor activity"/>
    <property type="evidence" value="ECO:0007669"/>
    <property type="project" value="InterPro"/>
</dbReference>
<dbReference type="PROSITE" id="PS01124">
    <property type="entry name" value="HTH_ARAC_FAMILY_2"/>
    <property type="match status" value="1"/>
</dbReference>
<keyword evidence="3" id="KW-0804">Transcription</keyword>
<evidence type="ECO:0000313" key="7">
    <source>
        <dbReference type="Proteomes" id="UP001153387"/>
    </source>
</evidence>
<dbReference type="AlphaFoldDB" id="A0A9X4KGK0"/>
<gene>
    <name evidence="6" type="ORF">OMP38_09840</name>
</gene>
<dbReference type="InterPro" id="IPR020449">
    <property type="entry name" value="Tscrpt_reg_AraC-type_HTH"/>
</dbReference>
<dbReference type="PANTHER" id="PTHR43280">
    <property type="entry name" value="ARAC-FAMILY TRANSCRIPTIONAL REGULATOR"/>
    <property type="match status" value="1"/>
</dbReference>
<protein>
    <submittedName>
        <fullName evidence="6">Helix-turn-helix domain-containing protein</fullName>
    </submittedName>
</protein>
<dbReference type="PANTHER" id="PTHR43280:SF2">
    <property type="entry name" value="HTH-TYPE TRANSCRIPTIONAL REGULATOR EXSA"/>
    <property type="match status" value="1"/>
</dbReference>
<keyword evidence="1" id="KW-0805">Transcription regulation</keyword>
<dbReference type="InterPro" id="IPR009057">
    <property type="entry name" value="Homeodomain-like_sf"/>
</dbReference>
<dbReference type="InterPro" id="IPR041522">
    <property type="entry name" value="CdaR_GGDEF"/>
</dbReference>
<dbReference type="Pfam" id="PF17853">
    <property type="entry name" value="GGDEF_2"/>
    <property type="match status" value="1"/>
</dbReference>
<dbReference type="Pfam" id="PF12833">
    <property type="entry name" value="HTH_18"/>
    <property type="match status" value="1"/>
</dbReference>
<dbReference type="GO" id="GO:0043565">
    <property type="term" value="F:sequence-specific DNA binding"/>
    <property type="evidence" value="ECO:0007669"/>
    <property type="project" value="InterPro"/>
</dbReference>
<comment type="caution">
    <text evidence="6">The sequence shown here is derived from an EMBL/GenBank/DDBJ whole genome shotgun (WGS) entry which is preliminary data.</text>
</comment>
<keyword evidence="4" id="KW-0812">Transmembrane</keyword>
<dbReference type="Gene3D" id="1.10.10.60">
    <property type="entry name" value="Homeodomain-like"/>
    <property type="match status" value="2"/>
</dbReference>
<keyword evidence="7" id="KW-1185">Reference proteome</keyword>